<dbReference type="Proteomes" id="UP000034883">
    <property type="component" value="Chromosome"/>
</dbReference>
<keyword evidence="7" id="KW-0998">Cell outer membrane</keyword>
<sequence>MTRAFVVIAALLVTSRAAAQQPLSQFVDAASSYEPALRAARHDEAAARSRIDEARAALLPSITALLGYQRNEVEVRTQRTSPDGSVLTATILPYDQFDAAVQLDVPLVDVAAWSALDASEADADGAHEATRAAEDRARIAVVVAWHRLVGARSVVDASDERLRVAQRAREDVGRRHDAGVAPALDVARADVEVGLAREAHTNAVLEERLAAQALFAASGLEPDATRVALDVDLAAERPLDDYRAMLDEMPALRAAREATHGASRRREVAWQRMLPVLRAFARERYTNAAGFQPESLWSVGVAAQWTFDFARPAALSTADHELAAAEARADAVRVAADSAVVEAWNRVEAGRARVEAATIALEASARAVHDARERYQVARATQLDLLIAERERFDATVAHALAVAQLAGARATLHALVGLDRR</sequence>
<organism evidence="9 10">
    <name type="scientific">Sandaracinus amylolyticus</name>
    <dbReference type="NCBI Taxonomy" id="927083"/>
    <lineage>
        <taxon>Bacteria</taxon>
        <taxon>Pseudomonadati</taxon>
        <taxon>Myxococcota</taxon>
        <taxon>Polyangia</taxon>
        <taxon>Polyangiales</taxon>
        <taxon>Sandaracinaceae</taxon>
        <taxon>Sandaracinus</taxon>
    </lineage>
</organism>
<dbReference type="Pfam" id="PF02321">
    <property type="entry name" value="OEP"/>
    <property type="match status" value="2"/>
</dbReference>
<dbReference type="PANTHER" id="PTHR30026:SF20">
    <property type="entry name" value="OUTER MEMBRANE PROTEIN TOLC"/>
    <property type="match status" value="1"/>
</dbReference>
<dbReference type="Gene3D" id="1.20.1600.10">
    <property type="entry name" value="Outer membrane efflux proteins (OEP)"/>
    <property type="match status" value="1"/>
</dbReference>
<keyword evidence="8" id="KW-0732">Signal</keyword>
<keyword evidence="5" id="KW-0812">Transmembrane</keyword>
<comment type="subcellular location">
    <subcellularLocation>
        <location evidence="1">Cell outer membrane</location>
    </subcellularLocation>
</comment>
<gene>
    <name evidence="9" type="ORF">DB32_006847</name>
</gene>
<dbReference type="GO" id="GO:0015288">
    <property type="term" value="F:porin activity"/>
    <property type="evidence" value="ECO:0007669"/>
    <property type="project" value="TreeGrafter"/>
</dbReference>
<dbReference type="EMBL" id="CP011125">
    <property type="protein sequence ID" value="AKF09698.1"/>
    <property type="molecule type" value="Genomic_DNA"/>
</dbReference>
<protein>
    <submittedName>
        <fullName evidence="9">Outer membrane efflux protein</fullName>
    </submittedName>
</protein>
<keyword evidence="6" id="KW-0472">Membrane</keyword>
<dbReference type="OrthoDB" id="9814032at2"/>
<dbReference type="GO" id="GO:0015562">
    <property type="term" value="F:efflux transmembrane transporter activity"/>
    <property type="evidence" value="ECO:0007669"/>
    <property type="project" value="InterPro"/>
</dbReference>
<evidence type="ECO:0000256" key="2">
    <source>
        <dbReference type="ARBA" id="ARBA00007613"/>
    </source>
</evidence>
<evidence type="ECO:0000256" key="8">
    <source>
        <dbReference type="SAM" id="SignalP"/>
    </source>
</evidence>
<accession>A0A0F6W7X7</accession>
<evidence type="ECO:0000313" key="10">
    <source>
        <dbReference type="Proteomes" id="UP000034883"/>
    </source>
</evidence>
<keyword evidence="4" id="KW-1134">Transmembrane beta strand</keyword>
<comment type="similarity">
    <text evidence="2">Belongs to the outer membrane factor (OMF) (TC 1.B.17) family.</text>
</comment>
<dbReference type="RefSeq" id="WP_053236725.1">
    <property type="nucleotide sequence ID" value="NZ_CP011125.1"/>
</dbReference>
<proteinExistence type="inferred from homology"/>
<feature type="signal peptide" evidence="8">
    <location>
        <begin position="1"/>
        <end position="19"/>
    </location>
</feature>
<dbReference type="InterPro" id="IPR003423">
    <property type="entry name" value="OMP_efflux"/>
</dbReference>
<dbReference type="SUPFAM" id="SSF56954">
    <property type="entry name" value="Outer membrane efflux proteins (OEP)"/>
    <property type="match status" value="1"/>
</dbReference>
<dbReference type="InterPro" id="IPR051906">
    <property type="entry name" value="TolC-like"/>
</dbReference>
<keyword evidence="10" id="KW-1185">Reference proteome</keyword>
<reference evidence="9 10" key="1">
    <citation type="submission" date="2015-03" db="EMBL/GenBank/DDBJ databases">
        <title>Genome assembly of Sandaracinus amylolyticus DSM 53668.</title>
        <authorList>
            <person name="Sharma G."/>
            <person name="Subramanian S."/>
        </authorList>
    </citation>
    <scope>NUCLEOTIDE SEQUENCE [LARGE SCALE GENOMIC DNA]</scope>
    <source>
        <strain evidence="9 10">DSM 53668</strain>
    </source>
</reference>
<name>A0A0F6W7X7_9BACT</name>
<dbReference type="STRING" id="927083.DB32_006847"/>
<evidence type="ECO:0000256" key="4">
    <source>
        <dbReference type="ARBA" id="ARBA00022452"/>
    </source>
</evidence>
<evidence type="ECO:0000256" key="1">
    <source>
        <dbReference type="ARBA" id="ARBA00004442"/>
    </source>
</evidence>
<dbReference type="KEGG" id="samy:DB32_006847"/>
<evidence type="ECO:0000256" key="7">
    <source>
        <dbReference type="ARBA" id="ARBA00023237"/>
    </source>
</evidence>
<dbReference type="GO" id="GO:1990281">
    <property type="term" value="C:efflux pump complex"/>
    <property type="evidence" value="ECO:0007669"/>
    <property type="project" value="TreeGrafter"/>
</dbReference>
<keyword evidence="3" id="KW-0813">Transport</keyword>
<evidence type="ECO:0000313" key="9">
    <source>
        <dbReference type="EMBL" id="AKF09698.1"/>
    </source>
</evidence>
<dbReference type="AlphaFoldDB" id="A0A0F6W7X7"/>
<dbReference type="GO" id="GO:0009279">
    <property type="term" value="C:cell outer membrane"/>
    <property type="evidence" value="ECO:0007669"/>
    <property type="project" value="UniProtKB-SubCell"/>
</dbReference>
<evidence type="ECO:0000256" key="3">
    <source>
        <dbReference type="ARBA" id="ARBA00022448"/>
    </source>
</evidence>
<feature type="chain" id="PRO_5002511962" evidence="8">
    <location>
        <begin position="20"/>
        <end position="422"/>
    </location>
</feature>
<evidence type="ECO:0000256" key="5">
    <source>
        <dbReference type="ARBA" id="ARBA00022692"/>
    </source>
</evidence>
<evidence type="ECO:0000256" key="6">
    <source>
        <dbReference type="ARBA" id="ARBA00023136"/>
    </source>
</evidence>
<dbReference type="PANTHER" id="PTHR30026">
    <property type="entry name" value="OUTER MEMBRANE PROTEIN TOLC"/>
    <property type="match status" value="1"/>
</dbReference>